<sequence>MTDVGCPEAINQGDLPPMCNLKLRNQSCVEDPENECEHYQWYLHNRQYGDRRIGND</sequence>
<name>A0A0F9WSA3_9ZZZZ</name>
<proteinExistence type="predicted"/>
<evidence type="ECO:0000313" key="1">
    <source>
        <dbReference type="EMBL" id="KKN81678.1"/>
    </source>
</evidence>
<dbReference type="EMBL" id="LAZR01000211">
    <property type="protein sequence ID" value="KKN81678.1"/>
    <property type="molecule type" value="Genomic_DNA"/>
</dbReference>
<reference evidence="1" key="1">
    <citation type="journal article" date="2015" name="Nature">
        <title>Complex archaea that bridge the gap between prokaryotes and eukaryotes.</title>
        <authorList>
            <person name="Spang A."/>
            <person name="Saw J.H."/>
            <person name="Jorgensen S.L."/>
            <person name="Zaremba-Niedzwiedzka K."/>
            <person name="Martijn J."/>
            <person name="Lind A.E."/>
            <person name="van Eijk R."/>
            <person name="Schleper C."/>
            <person name="Guy L."/>
            <person name="Ettema T.J."/>
        </authorList>
    </citation>
    <scope>NUCLEOTIDE SEQUENCE</scope>
</reference>
<dbReference type="AlphaFoldDB" id="A0A0F9WSA3"/>
<organism evidence="1">
    <name type="scientific">marine sediment metagenome</name>
    <dbReference type="NCBI Taxonomy" id="412755"/>
    <lineage>
        <taxon>unclassified sequences</taxon>
        <taxon>metagenomes</taxon>
        <taxon>ecological metagenomes</taxon>
    </lineage>
</organism>
<gene>
    <name evidence="1" type="ORF">LCGC14_0315900</name>
</gene>
<accession>A0A0F9WSA3</accession>
<comment type="caution">
    <text evidence="1">The sequence shown here is derived from an EMBL/GenBank/DDBJ whole genome shotgun (WGS) entry which is preliminary data.</text>
</comment>
<protein>
    <submittedName>
        <fullName evidence="1">Uncharacterized protein</fullName>
    </submittedName>
</protein>